<dbReference type="InParanoid" id="G8YAG1"/>
<protein>
    <submittedName>
        <fullName evidence="1">Piso0_004123 protein</fullName>
    </submittedName>
</protein>
<dbReference type="InterPro" id="IPR012901">
    <property type="entry name" value="CARME"/>
</dbReference>
<organism evidence="1 3">
    <name type="scientific">Pichia sorbitophila (strain ATCC MYA-4447 / BCRC 22081 / CBS 7064 / NBRC 10061 / NRRL Y-12695)</name>
    <name type="common">Hybrid yeast</name>
    <dbReference type="NCBI Taxonomy" id="559304"/>
    <lineage>
        <taxon>Eukaryota</taxon>
        <taxon>Fungi</taxon>
        <taxon>Dikarya</taxon>
        <taxon>Ascomycota</taxon>
        <taxon>Saccharomycotina</taxon>
        <taxon>Pichiomycetes</taxon>
        <taxon>Debaryomycetaceae</taxon>
        <taxon>Millerozyma</taxon>
    </lineage>
</organism>
<evidence type="ECO:0000313" key="2">
    <source>
        <dbReference type="EMBL" id="CCE84575.1"/>
    </source>
</evidence>
<sequence>MYLTSLTSNQLTTLVVVFVVSNMIARTPWFQNWLIKKIEGRHKLFSSINSIKGNDEFQQLSFSSKEEILTAINSLHSYAANTLSQNNRRRKLFKLMSWKQQKLCDDIGYTKKLNSIDKGIKSNQQLLTSIANKFTSKYDLSYSDLQSFQSSRKNASSTNYRVIEALSHIVRDWSSSDPKEIEPILNYVKKEINRVIPVAERARTCIIVPGSGTGRLAYEIAKWDSKSSQSLGAVHAVEYSGLMNMVNGFVFDAEEVEKYEIYPYVHTCSNFLDTESQLRVEPFQVNIQKPENLHLHHEDFRKFRLDNSSIFDNIIVVSVFFIDTAENLVDYFDTIQYLTTKTTNNNIKNGYWINVGPLKYGTASQVELNGEEIRKLRKKLGWQDINSKYSIKDSEHENNGLFEYTTDRGSLWQGFYGVCMWNTARKENERKA</sequence>
<gene>
    <name evidence="1" type="primary">Piso0_004123</name>
    <name evidence="1" type="ORF">GNLVRS01_PISO0K09954g</name>
    <name evidence="2" type="ORF">GNLVRS01_PISO0L09955g</name>
</gene>
<accession>G8YAG1</accession>
<dbReference type="SMART" id="SM01296">
    <property type="entry name" value="N2227"/>
    <property type="match status" value="1"/>
</dbReference>
<name>G8YAG1_PICSO</name>
<dbReference type="STRING" id="559304.G8YAG1"/>
<dbReference type="Pfam" id="PF07942">
    <property type="entry name" value="CARME"/>
    <property type="match status" value="1"/>
</dbReference>
<dbReference type="AlphaFoldDB" id="G8YAG1"/>
<dbReference type="eggNOG" id="KOG2798">
    <property type="taxonomic scope" value="Eukaryota"/>
</dbReference>
<dbReference type="FunCoup" id="G8YAG1">
    <property type="interactions" value="100"/>
</dbReference>
<dbReference type="OMA" id="WCEANEA"/>
<dbReference type="OrthoDB" id="978at2759"/>
<evidence type="ECO:0000313" key="3">
    <source>
        <dbReference type="Proteomes" id="UP000005222"/>
    </source>
</evidence>
<dbReference type="EMBL" id="FO082049">
    <property type="protein sequence ID" value="CCE83544.1"/>
    <property type="molecule type" value="Genomic_DNA"/>
</dbReference>
<dbReference type="HOGENOM" id="CLU_030612_3_1_1"/>
<dbReference type="GO" id="GO:0008757">
    <property type="term" value="F:S-adenosylmethionine-dependent methyltransferase activity"/>
    <property type="evidence" value="ECO:0007669"/>
    <property type="project" value="InterPro"/>
</dbReference>
<dbReference type="PANTHER" id="PTHR12303:SF11">
    <property type="entry name" value="AER338CP"/>
    <property type="match status" value="1"/>
</dbReference>
<reference evidence="1" key="1">
    <citation type="submission" date="2011-10" db="EMBL/GenBank/DDBJ databases">
        <authorList>
            <person name="Genoscope - CEA"/>
        </authorList>
    </citation>
    <scope>NUCLEOTIDE SEQUENCE</scope>
</reference>
<proteinExistence type="predicted"/>
<dbReference type="Proteomes" id="UP000005222">
    <property type="component" value="Chromosome L"/>
</dbReference>
<evidence type="ECO:0000313" key="1">
    <source>
        <dbReference type="EMBL" id="CCE83544.1"/>
    </source>
</evidence>
<dbReference type="PANTHER" id="PTHR12303">
    <property type="entry name" value="CARNOSINE N-METHYLTRANSFERASE"/>
    <property type="match status" value="1"/>
</dbReference>
<dbReference type="Proteomes" id="UP000005222">
    <property type="component" value="Chromosome K"/>
</dbReference>
<reference evidence="3" key="2">
    <citation type="journal article" date="2012" name="G3 (Bethesda)">
        <title>Pichia sorbitophila, an interspecies yeast hybrid reveals early steps of genome resolution following polyploidization.</title>
        <authorList>
            <person name="Leh Louis V."/>
            <person name="Despons L."/>
            <person name="Friedrich A."/>
            <person name="Martin T."/>
            <person name="Durrens P."/>
            <person name="Casaregola S."/>
            <person name="Neuveglise C."/>
            <person name="Fairhead C."/>
            <person name="Marck C."/>
            <person name="Cruz J.A."/>
            <person name="Straub M.L."/>
            <person name="Kugler V."/>
            <person name="Sacerdot C."/>
            <person name="Uzunov Z."/>
            <person name="Thierry A."/>
            <person name="Weiss S."/>
            <person name="Bleykasten C."/>
            <person name="De Montigny J."/>
            <person name="Jacques N."/>
            <person name="Jung P."/>
            <person name="Lemaire M."/>
            <person name="Mallet S."/>
            <person name="Morel G."/>
            <person name="Richard G.F."/>
            <person name="Sarkar A."/>
            <person name="Savel G."/>
            <person name="Schacherer J."/>
            <person name="Seret M.L."/>
            <person name="Talla E."/>
            <person name="Samson G."/>
            <person name="Jubin C."/>
            <person name="Poulain J."/>
            <person name="Vacherie B."/>
            <person name="Barbe V."/>
            <person name="Pelletier E."/>
            <person name="Sherman D.J."/>
            <person name="Westhof E."/>
            <person name="Weissenbach J."/>
            <person name="Baret P.V."/>
            <person name="Wincker P."/>
            <person name="Gaillardin C."/>
            <person name="Dujon B."/>
            <person name="Souciet J.L."/>
        </authorList>
    </citation>
    <scope>NUCLEOTIDE SEQUENCE [LARGE SCALE GENOMIC DNA]</scope>
    <source>
        <strain evidence="3">ATCC MYA-4447 / BCRC 22081 / CBS 7064 / NBRC 10061 / NRRL Y-12695</strain>
    </source>
</reference>
<dbReference type="EMBL" id="FO082048">
    <property type="protein sequence ID" value="CCE84575.1"/>
    <property type="molecule type" value="Genomic_DNA"/>
</dbReference>
<keyword evidence="3" id="KW-1185">Reference proteome</keyword>